<organism evidence="2 3">
    <name type="scientific">Lysobacter brunescens</name>
    <dbReference type="NCBI Taxonomy" id="262323"/>
    <lineage>
        <taxon>Bacteria</taxon>
        <taxon>Pseudomonadati</taxon>
        <taxon>Pseudomonadota</taxon>
        <taxon>Gammaproteobacteria</taxon>
        <taxon>Lysobacterales</taxon>
        <taxon>Lysobacteraceae</taxon>
        <taxon>Lysobacter</taxon>
    </lineage>
</organism>
<dbReference type="EMBL" id="JBHTIF010000001">
    <property type="protein sequence ID" value="MFD0724504.1"/>
    <property type="molecule type" value="Genomic_DNA"/>
</dbReference>
<dbReference type="InterPro" id="IPR028098">
    <property type="entry name" value="Glyco_trans_4-like_N"/>
</dbReference>
<dbReference type="Pfam" id="PF13692">
    <property type="entry name" value="Glyco_trans_1_4"/>
    <property type="match status" value="1"/>
</dbReference>
<dbReference type="RefSeq" id="WP_386822160.1">
    <property type="nucleotide sequence ID" value="NZ_JBHTIF010000001.1"/>
</dbReference>
<gene>
    <name evidence="2" type="ORF">ACFQ0E_02715</name>
</gene>
<dbReference type="Gene3D" id="3.40.50.2000">
    <property type="entry name" value="Glycogen Phosphorylase B"/>
    <property type="match status" value="2"/>
</dbReference>
<dbReference type="PANTHER" id="PTHR45947">
    <property type="entry name" value="SULFOQUINOVOSYL TRANSFERASE SQD2"/>
    <property type="match status" value="1"/>
</dbReference>
<comment type="caution">
    <text evidence="2">The sequence shown here is derived from an EMBL/GenBank/DDBJ whole genome shotgun (WGS) entry which is preliminary data.</text>
</comment>
<evidence type="ECO:0000313" key="3">
    <source>
        <dbReference type="Proteomes" id="UP001597110"/>
    </source>
</evidence>
<keyword evidence="3" id="KW-1185">Reference proteome</keyword>
<dbReference type="EC" id="2.4.-.-" evidence="2"/>
<dbReference type="Proteomes" id="UP001597110">
    <property type="component" value="Unassembled WGS sequence"/>
</dbReference>
<keyword evidence="2" id="KW-0328">Glycosyltransferase</keyword>
<feature type="domain" description="Glycosyltransferase subfamily 4-like N-terminal" evidence="1">
    <location>
        <begin position="14"/>
        <end position="168"/>
    </location>
</feature>
<dbReference type="SUPFAM" id="SSF53756">
    <property type="entry name" value="UDP-Glycosyltransferase/glycogen phosphorylase"/>
    <property type="match status" value="1"/>
</dbReference>
<accession>A0ABW2YDL3</accession>
<evidence type="ECO:0000259" key="1">
    <source>
        <dbReference type="Pfam" id="PF13439"/>
    </source>
</evidence>
<reference evidence="3" key="1">
    <citation type="journal article" date="2019" name="Int. J. Syst. Evol. Microbiol.">
        <title>The Global Catalogue of Microorganisms (GCM) 10K type strain sequencing project: providing services to taxonomists for standard genome sequencing and annotation.</title>
        <authorList>
            <consortium name="The Broad Institute Genomics Platform"/>
            <consortium name="The Broad Institute Genome Sequencing Center for Infectious Disease"/>
            <person name="Wu L."/>
            <person name="Ma J."/>
        </authorList>
    </citation>
    <scope>NUCLEOTIDE SEQUENCE [LARGE SCALE GENOMIC DNA]</scope>
    <source>
        <strain evidence="3">CCUG 55585</strain>
    </source>
</reference>
<proteinExistence type="predicted"/>
<dbReference type="GO" id="GO:0016757">
    <property type="term" value="F:glycosyltransferase activity"/>
    <property type="evidence" value="ECO:0007669"/>
    <property type="project" value="UniProtKB-KW"/>
</dbReference>
<evidence type="ECO:0000313" key="2">
    <source>
        <dbReference type="EMBL" id="MFD0724504.1"/>
    </source>
</evidence>
<dbReference type="CDD" id="cd03801">
    <property type="entry name" value="GT4_PimA-like"/>
    <property type="match status" value="1"/>
</dbReference>
<sequence length="382" mass="41297">MKVLLTNFHEGDGGGHTTYLMALARGLNARHEIHVAAPATSRLHREAAALDSVHALAQPFPNGLSKFLASLRARRQLHDYLRRHAFDIVHVNGSADHRLVLSACRGLARRPKIVFTKHNSKPATGFTHRLRAKRTDLAIAVSDATLRELQATPYAACAPRTIRNGVDIRHYAPWPADEARIERDRWCGPDDLLLGSNAGTAAHKGWMDLVEALATLPPERRARVHVLLCGKPPTAEQTARIAALGLDVQVHFAGLLSDVRPMIAAIDVGFVLSYAVETISFACREMMAMGKPVLVSDYAGLPENIEAGVDGWIVPVRDRDAIARAVSALLDGRDRLHAMGVAARTKAERAFGLEHFVDATEAAYVALLPSAAAPGSGSPPGR</sequence>
<protein>
    <submittedName>
        <fullName evidence="2">Glycosyltransferase family 4 protein</fullName>
        <ecNumber evidence="2">2.4.-.-</ecNumber>
    </submittedName>
</protein>
<dbReference type="InterPro" id="IPR050194">
    <property type="entry name" value="Glycosyltransferase_grp1"/>
</dbReference>
<keyword evidence="2" id="KW-0808">Transferase</keyword>
<dbReference type="Pfam" id="PF13439">
    <property type="entry name" value="Glyco_transf_4"/>
    <property type="match status" value="1"/>
</dbReference>
<dbReference type="PANTHER" id="PTHR45947:SF3">
    <property type="entry name" value="SULFOQUINOVOSYL TRANSFERASE SQD2"/>
    <property type="match status" value="1"/>
</dbReference>
<name>A0ABW2YDL3_9GAMM</name>